<evidence type="ECO:0000256" key="3">
    <source>
        <dbReference type="ARBA" id="ARBA00022475"/>
    </source>
</evidence>
<dbReference type="Gene3D" id="3.40.50.11820">
    <property type="match status" value="1"/>
</dbReference>
<dbReference type="GO" id="GO:0019350">
    <property type="term" value="P:teichoic acid biosynthetic process"/>
    <property type="evidence" value="ECO:0007669"/>
    <property type="project" value="UniProtKB-KW"/>
</dbReference>
<reference evidence="8" key="1">
    <citation type="submission" date="2017-02" db="EMBL/GenBank/DDBJ databases">
        <authorList>
            <person name="Dridi B."/>
        </authorList>
    </citation>
    <scope>NUCLEOTIDE SEQUENCE [LARGE SCALE GENOMIC DNA]</scope>
    <source>
        <strain evidence="8">B Co 03.10</strain>
    </source>
</reference>
<dbReference type="AlphaFoldDB" id="A0A1X6X7P2"/>
<dbReference type="EMBL" id="FWFF01000005">
    <property type="protein sequence ID" value="SLM95261.1"/>
    <property type="molecule type" value="Genomic_DNA"/>
</dbReference>
<dbReference type="InterPro" id="IPR007554">
    <property type="entry name" value="Glycerophosphate_synth"/>
</dbReference>
<evidence type="ECO:0000256" key="4">
    <source>
        <dbReference type="ARBA" id="ARBA00022679"/>
    </source>
</evidence>
<dbReference type="Pfam" id="PF04464">
    <property type="entry name" value="Glyphos_transf"/>
    <property type="match status" value="1"/>
</dbReference>
<keyword evidence="8" id="KW-1185">Reference proteome</keyword>
<keyword evidence="3" id="KW-1003">Cell membrane</keyword>
<keyword evidence="5" id="KW-0777">Teichoic acid biosynthesis</keyword>
<dbReference type="GO" id="GO:0047355">
    <property type="term" value="F:CDP-glycerol glycerophosphotransferase activity"/>
    <property type="evidence" value="ECO:0007669"/>
    <property type="project" value="InterPro"/>
</dbReference>
<evidence type="ECO:0000256" key="6">
    <source>
        <dbReference type="ARBA" id="ARBA00023136"/>
    </source>
</evidence>
<keyword evidence="4 7" id="KW-0808">Transferase</keyword>
<organism evidence="7 8">
    <name type="scientific">Brevibacterium yomogidense</name>
    <dbReference type="NCBI Taxonomy" id="946573"/>
    <lineage>
        <taxon>Bacteria</taxon>
        <taxon>Bacillati</taxon>
        <taxon>Actinomycetota</taxon>
        <taxon>Actinomycetes</taxon>
        <taxon>Micrococcales</taxon>
        <taxon>Brevibacteriaceae</taxon>
        <taxon>Brevibacterium</taxon>
    </lineage>
</organism>
<dbReference type="GO" id="GO:0005886">
    <property type="term" value="C:plasma membrane"/>
    <property type="evidence" value="ECO:0007669"/>
    <property type="project" value="UniProtKB-SubCell"/>
</dbReference>
<dbReference type="PANTHER" id="PTHR37316">
    <property type="entry name" value="TEICHOIC ACID GLYCEROL-PHOSPHATE PRIMASE"/>
    <property type="match status" value="1"/>
</dbReference>
<dbReference type="InterPro" id="IPR051612">
    <property type="entry name" value="Teichoic_Acid_Biosynth"/>
</dbReference>
<name>A0A1X6X7P2_9MICO</name>
<comment type="subcellular location">
    <subcellularLocation>
        <location evidence="1">Cell membrane</location>
        <topology evidence="1">Peripheral membrane protein</topology>
    </subcellularLocation>
</comment>
<gene>
    <name evidence="7" type="ORF">FM105_04625</name>
</gene>
<protein>
    <submittedName>
        <fullName evidence="7">Glycosyltransferase</fullName>
    </submittedName>
</protein>
<evidence type="ECO:0000256" key="2">
    <source>
        <dbReference type="ARBA" id="ARBA00010488"/>
    </source>
</evidence>
<proteinExistence type="inferred from homology"/>
<evidence type="ECO:0000256" key="5">
    <source>
        <dbReference type="ARBA" id="ARBA00022944"/>
    </source>
</evidence>
<evidence type="ECO:0000313" key="7">
    <source>
        <dbReference type="EMBL" id="SLM95261.1"/>
    </source>
</evidence>
<dbReference type="SUPFAM" id="SSF53756">
    <property type="entry name" value="UDP-Glycosyltransferase/glycogen phosphorylase"/>
    <property type="match status" value="1"/>
</dbReference>
<comment type="similarity">
    <text evidence="2">Belongs to the CDP-glycerol glycerophosphotransferase family.</text>
</comment>
<dbReference type="PANTHER" id="PTHR37316:SF3">
    <property type="entry name" value="TEICHOIC ACID GLYCEROL-PHOSPHATE TRANSFERASE"/>
    <property type="match status" value="1"/>
</dbReference>
<evidence type="ECO:0000256" key="1">
    <source>
        <dbReference type="ARBA" id="ARBA00004202"/>
    </source>
</evidence>
<evidence type="ECO:0000313" key="8">
    <source>
        <dbReference type="Proteomes" id="UP000196581"/>
    </source>
</evidence>
<dbReference type="InterPro" id="IPR043149">
    <property type="entry name" value="TagF_N"/>
</dbReference>
<dbReference type="Gene3D" id="3.40.50.12580">
    <property type="match status" value="1"/>
</dbReference>
<dbReference type="Proteomes" id="UP000196581">
    <property type="component" value="Unassembled WGS sequence"/>
</dbReference>
<accession>A0A1X6X7P2</accession>
<keyword evidence="6" id="KW-0472">Membrane</keyword>
<sequence>MSGAKIMDSPYAICDEILSRPDVYGADRLHVWSVGSDERIPPRFEGRHDVVFVRRHTREYMYLLTRAAYIIGNSVLPEYFVRKPDQAYLNTWHGIGYKTLGRTADNPLGASLSVTNMLQATHVTSPCSFMTETLLTGFSMRHTYTGMLAEVGYPRIDTTLNATDAEKERLRKHLRLDPRKRTIVYAPTWRDGAGRDNFDFERLDTDLEALANLDVNAIFLPHHIMTRNRDFSTVKGLVVPPSDTNTNLLLSLCDLLITDYSSIFFDFLPLGRPIVHYVYDHEKYSAARGLTLSLDELPGTIALTVADLLEGITDGLSAGWEPSPAYRAAVSRFSPFDDGHSSSRVIRWFFGGDDSSVRLVQGIGARRRVVFWGGRMEGEAENAEFLSRVRREVQRDVSDVTVLVARSVSSDDTVVAALRDLGPSISVVCRNNYTFGMTEEEDHARGQASKSEGRAARRLYDRIYEREYRRIFGDTQFDDVVLHPNLSHFWKKLAGYASA</sequence>
<dbReference type="InterPro" id="IPR043148">
    <property type="entry name" value="TagF_C"/>
</dbReference>